<protein>
    <submittedName>
        <fullName evidence="3">Putative toxin-antitoxin system, antitoxin component</fullName>
    </submittedName>
</protein>
<dbReference type="PANTHER" id="PTHR36565:SF1">
    <property type="entry name" value="UPF0332 PROTEIN TM_1000"/>
    <property type="match status" value="1"/>
</dbReference>
<dbReference type="OrthoDB" id="263873at2157"/>
<dbReference type="InterPro" id="IPR007842">
    <property type="entry name" value="HEPN_dom"/>
</dbReference>
<comment type="caution">
    <text evidence="3">The sequence shown here is derived from an EMBL/GenBank/DDBJ whole genome shotgun (WGS) entry which is preliminary data.</text>
</comment>
<accession>M0LTL8</accession>
<evidence type="ECO:0000313" key="4">
    <source>
        <dbReference type="Proteomes" id="UP000011566"/>
    </source>
</evidence>
<dbReference type="EMBL" id="AOMB01000037">
    <property type="protein sequence ID" value="EMA36902.1"/>
    <property type="molecule type" value="Genomic_DNA"/>
</dbReference>
<comment type="similarity">
    <text evidence="1">Belongs to the UPF0332 family.</text>
</comment>
<reference evidence="3 4" key="1">
    <citation type="journal article" date="2014" name="PLoS Genet.">
        <title>Phylogenetically driven sequencing of extremely halophilic archaea reveals strategies for static and dynamic osmo-response.</title>
        <authorList>
            <person name="Becker E.A."/>
            <person name="Seitzer P.M."/>
            <person name="Tritt A."/>
            <person name="Larsen D."/>
            <person name="Krusor M."/>
            <person name="Yao A.I."/>
            <person name="Wu D."/>
            <person name="Madern D."/>
            <person name="Eisen J.A."/>
            <person name="Darling A.E."/>
            <person name="Facciotti M.T."/>
        </authorList>
    </citation>
    <scope>NUCLEOTIDE SEQUENCE [LARGE SCALE GENOMIC DNA]</scope>
    <source>
        <strain evidence="3 4">100A6</strain>
    </source>
</reference>
<dbReference type="PATRIC" id="fig|1132509.6.peg.3163"/>
<dbReference type="AlphaFoldDB" id="M0LTL8"/>
<dbReference type="PANTHER" id="PTHR36565">
    <property type="entry name" value="UPF0332 PROTEIN TM_1000"/>
    <property type="match status" value="1"/>
</dbReference>
<name>M0LTL8_9EURY</name>
<proteinExistence type="inferred from homology"/>
<feature type="domain" description="HEPN" evidence="2">
    <location>
        <begin position="14"/>
        <end position="123"/>
    </location>
</feature>
<dbReference type="Gene3D" id="1.20.120.330">
    <property type="entry name" value="Nucleotidyltransferases domain 2"/>
    <property type="match status" value="1"/>
</dbReference>
<dbReference type="Proteomes" id="UP000011566">
    <property type="component" value="Unassembled WGS sequence"/>
</dbReference>
<evidence type="ECO:0000256" key="1">
    <source>
        <dbReference type="ARBA" id="ARBA00038248"/>
    </source>
</evidence>
<dbReference type="InterPro" id="IPR052226">
    <property type="entry name" value="UPF0332_toxin"/>
</dbReference>
<dbReference type="RefSeq" id="WP_007694787.1">
    <property type="nucleotide sequence ID" value="NZ_AJRK01000164.1"/>
</dbReference>
<organism evidence="3 4">
    <name type="scientific">Halococcus hamelinensis 100A6</name>
    <dbReference type="NCBI Taxonomy" id="1132509"/>
    <lineage>
        <taxon>Archaea</taxon>
        <taxon>Methanobacteriati</taxon>
        <taxon>Methanobacteriota</taxon>
        <taxon>Stenosarchaea group</taxon>
        <taxon>Halobacteria</taxon>
        <taxon>Halobacteriales</taxon>
        <taxon>Halococcaceae</taxon>
        <taxon>Halococcus</taxon>
    </lineage>
</organism>
<keyword evidence="4" id="KW-1185">Reference proteome</keyword>
<evidence type="ECO:0000313" key="3">
    <source>
        <dbReference type="EMBL" id="EMA36902.1"/>
    </source>
</evidence>
<gene>
    <name evidence="3" type="ORF">C447_13592</name>
</gene>
<sequence>MVDDDRDAAVDREIQQAQQALDDAAKAQDAELSDAAVINRLYYAAFHSVQAVLYAREFDPSSHGGVLSLFGSEVIAVGDASRDDGRFFSQLSELRQQADYGYDELDENVGALYSRTQKLVTKMESLCTPAE</sequence>
<dbReference type="Pfam" id="PF05168">
    <property type="entry name" value="HEPN"/>
    <property type="match status" value="1"/>
</dbReference>
<dbReference type="eggNOG" id="arCOG02123">
    <property type="taxonomic scope" value="Archaea"/>
</dbReference>
<evidence type="ECO:0000259" key="2">
    <source>
        <dbReference type="Pfam" id="PF05168"/>
    </source>
</evidence>